<dbReference type="InterPro" id="IPR019557">
    <property type="entry name" value="AminoTfrase-like_pln_mobile"/>
</dbReference>
<evidence type="ECO:0000259" key="1">
    <source>
        <dbReference type="Pfam" id="PF10536"/>
    </source>
</evidence>
<name>A0A8T3A1D5_DENNO</name>
<dbReference type="Proteomes" id="UP000829196">
    <property type="component" value="Unassembled WGS sequence"/>
</dbReference>
<dbReference type="Pfam" id="PF10536">
    <property type="entry name" value="PMD"/>
    <property type="match status" value="1"/>
</dbReference>
<evidence type="ECO:0000313" key="2">
    <source>
        <dbReference type="EMBL" id="KAI0488525.1"/>
    </source>
</evidence>
<reference evidence="2" key="1">
    <citation type="journal article" date="2022" name="Front. Genet.">
        <title>Chromosome-Scale Assembly of the Dendrobium nobile Genome Provides Insights Into the Molecular Mechanism of the Biosynthesis of the Medicinal Active Ingredient of Dendrobium.</title>
        <authorList>
            <person name="Xu Q."/>
            <person name="Niu S.-C."/>
            <person name="Li K.-L."/>
            <person name="Zheng P.-J."/>
            <person name="Zhang X.-J."/>
            <person name="Jia Y."/>
            <person name="Liu Y."/>
            <person name="Niu Y.-X."/>
            <person name="Yu L.-H."/>
            <person name="Chen D.-F."/>
            <person name="Zhang G.-Q."/>
        </authorList>
    </citation>
    <scope>NUCLEOTIDE SEQUENCE</scope>
    <source>
        <tissue evidence="2">Leaf</tissue>
    </source>
</reference>
<sequence>MIGCFFIPDTSRSHVSLQWLPLLLDVEFFGRMSIGSDVLAHLYKELCNAIRPIRTYIIVYVALLQFWS</sequence>
<gene>
    <name evidence="2" type="ORF">KFK09_028360</name>
</gene>
<comment type="caution">
    <text evidence="2">The sequence shown here is derived from an EMBL/GenBank/DDBJ whole genome shotgun (WGS) entry which is preliminary data.</text>
</comment>
<dbReference type="EMBL" id="JAGYWB010000019">
    <property type="protein sequence ID" value="KAI0488525.1"/>
    <property type="molecule type" value="Genomic_DNA"/>
</dbReference>
<organism evidence="2 3">
    <name type="scientific">Dendrobium nobile</name>
    <name type="common">Orchid</name>
    <dbReference type="NCBI Taxonomy" id="94219"/>
    <lineage>
        <taxon>Eukaryota</taxon>
        <taxon>Viridiplantae</taxon>
        <taxon>Streptophyta</taxon>
        <taxon>Embryophyta</taxon>
        <taxon>Tracheophyta</taxon>
        <taxon>Spermatophyta</taxon>
        <taxon>Magnoliopsida</taxon>
        <taxon>Liliopsida</taxon>
        <taxon>Asparagales</taxon>
        <taxon>Orchidaceae</taxon>
        <taxon>Epidendroideae</taxon>
        <taxon>Malaxideae</taxon>
        <taxon>Dendrobiinae</taxon>
        <taxon>Dendrobium</taxon>
    </lineage>
</organism>
<evidence type="ECO:0000313" key="3">
    <source>
        <dbReference type="Proteomes" id="UP000829196"/>
    </source>
</evidence>
<dbReference type="AlphaFoldDB" id="A0A8T3A1D5"/>
<protein>
    <recommendedName>
        <fullName evidence="1">Aminotransferase-like plant mobile domain-containing protein</fullName>
    </recommendedName>
</protein>
<proteinExistence type="predicted"/>
<dbReference type="OrthoDB" id="990873at2759"/>
<keyword evidence="3" id="KW-1185">Reference proteome</keyword>
<feature type="domain" description="Aminotransferase-like plant mobile" evidence="1">
    <location>
        <begin position="1"/>
        <end position="68"/>
    </location>
</feature>
<accession>A0A8T3A1D5</accession>